<dbReference type="EMBL" id="PZQS01000013">
    <property type="protein sequence ID" value="PVD19690.1"/>
    <property type="molecule type" value="Genomic_DNA"/>
</dbReference>
<dbReference type="Proteomes" id="UP000245119">
    <property type="component" value="Linkage Group LG13"/>
</dbReference>
<reference evidence="2 3" key="1">
    <citation type="submission" date="2018-04" db="EMBL/GenBank/DDBJ databases">
        <title>The genome of golden apple snail Pomacea canaliculata provides insight into stress tolerance and invasive adaptation.</title>
        <authorList>
            <person name="Liu C."/>
            <person name="Liu B."/>
            <person name="Ren Y."/>
            <person name="Zhang Y."/>
            <person name="Wang H."/>
            <person name="Li S."/>
            <person name="Jiang F."/>
            <person name="Yin L."/>
            <person name="Zhang G."/>
            <person name="Qian W."/>
            <person name="Fan W."/>
        </authorList>
    </citation>
    <scope>NUCLEOTIDE SEQUENCE [LARGE SCALE GENOMIC DNA]</scope>
    <source>
        <strain evidence="2">SZHN2017</strain>
        <tissue evidence="2">Muscle</tissue>
    </source>
</reference>
<dbReference type="STRING" id="400727.A0A2T7NEV2"/>
<proteinExistence type="predicted"/>
<dbReference type="InterPro" id="IPR040010">
    <property type="entry name" value="ZN608/ZN609"/>
</dbReference>
<feature type="compositionally biased region" description="Basic and acidic residues" evidence="1">
    <location>
        <begin position="117"/>
        <end position="127"/>
    </location>
</feature>
<dbReference type="GO" id="GO:0006357">
    <property type="term" value="P:regulation of transcription by RNA polymerase II"/>
    <property type="evidence" value="ECO:0007669"/>
    <property type="project" value="TreeGrafter"/>
</dbReference>
<keyword evidence="3" id="KW-1185">Reference proteome</keyword>
<protein>
    <submittedName>
        <fullName evidence="2">Uncharacterized protein</fullName>
    </submittedName>
</protein>
<evidence type="ECO:0000313" key="2">
    <source>
        <dbReference type="EMBL" id="PVD19690.1"/>
    </source>
</evidence>
<feature type="region of interest" description="Disordered" evidence="1">
    <location>
        <begin position="115"/>
        <end position="213"/>
    </location>
</feature>
<feature type="compositionally biased region" description="Basic and acidic residues" evidence="1">
    <location>
        <begin position="1"/>
        <end position="32"/>
    </location>
</feature>
<dbReference type="GO" id="GO:0005634">
    <property type="term" value="C:nucleus"/>
    <property type="evidence" value="ECO:0007669"/>
    <property type="project" value="TreeGrafter"/>
</dbReference>
<evidence type="ECO:0000256" key="1">
    <source>
        <dbReference type="SAM" id="MobiDB-lite"/>
    </source>
</evidence>
<feature type="compositionally biased region" description="Basic and acidic residues" evidence="1">
    <location>
        <begin position="158"/>
        <end position="167"/>
    </location>
</feature>
<name>A0A2T7NEV2_POMCA</name>
<dbReference type="PANTHER" id="PTHR21564">
    <property type="entry name" value="BRAKELESS PROTEIN"/>
    <property type="match status" value="1"/>
</dbReference>
<dbReference type="AlphaFoldDB" id="A0A2T7NEV2"/>
<accession>A0A2T7NEV2</accession>
<organism evidence="2 3">
    <name type="scientific">Pomacea canaliculata</name>
    <name type="common">Golden apple snail</name>
    <dbReference type="NCBI Taxonomy" id="400727"/>
    <lineage>
        <taxon>Eukaryota</taxon>
        <taxon>Metazoa</taxon>
        <taxon>Spiralia</taxon>
        <taxon>Lophotrochozoa</taxon>
        <taxon>Mollusca</taxon>
        <taxon>Gastropoda</taxon>
        <taxon>Caenogastropoda</taxon>
        <taxon>Architaenioglossa</taxon>
        <taxon>Ampullarioidea</taxon>
        <taxon>Ampullariidae</taxon>
        <taxon>Pomacea</taxon>
    </lineage>
</organism>
<feature type="region of interest" description="Disordered" evidence="1">
    <location>
        <begin position="1"/>
        <end position="73"/>
    </location>
</feature>
<dbReference type="OrthoDB" id="5863628at2759"/>
<sequence length="269" mass="28668">MSSRPQDKGGEEKRQGEKGRGGPGDAHVKSKPQDPNSGSTALTVVASSGSANPQSGAPGQFTPYTYPGMYPHYGPVQVDPTHPVYRGMNPHVIGYATAPPGAYLHPSQLGYRLNSVDSDKESSKQESKLPVPALSSEDSSKSVSESLGPQFYGGPVHKIHELQEKGRPRPSSTSPAPPGKSGESSHSALATLSEKQREYSKSPPTQRHLHTHHHTHVLSHGFPIAYADPYSASSSNGEIHRPEALAQLGRLWARVACSTRYAVVATGRG</sequence>
<gene>
    <name evidence="2" type="ORF">C0Q70_20180</name>
</gene>
<evidence type="ECO:0000313" key="3">
    <source>
        <dbReference type="Proteomes" id="UP000245119"/>
    </source>
</evidence>
<dbReference type="PANTHER" id="PTHR21564:SF5">
    <property type="entry name" value="SCRIBBLER, ISOFORM J"/>
    <property type="match status" value="1"/>
</dbReference>
<comment type="caution">
    <text evidence="2">The sequence shown here is derived from an EMBL/GenBank/DDBJ whole genome shotgun (WGS) entry which is preliminary data.</text>
</comment>
<feature type="compositionally biased region" description="Low complexity" evidence="1">
    <location>
        <begin position="135"/>
        <end position="146"/>
    </location>
</feature>
<feature type="compositionally biased region" description="Polar residues" evidence="1">
    <location>
        <begin position="33"/>
        <end position="57"/>
    </location>
</feature>